<proteinExistence type="predicted"/>
<dbReference type="InterPro" id="IPR053977">
    <property type="entry name" value="Rv2466c-like"/>
</dbReference>
<sequence length="217" mass="23980">MATNKVTMFFDSTCPFAWVTSRWLLEVEKVRDVTIDWAPMSLAVLNDGREGLDEGYKDRMQFAWAPARVAAAVYTEAPEKIGAFYTAMGNRIHNEKRASYEDLHANDELIKEALAEAGAPAELFNAAYKGLGEDGSYEQQLRDSHQRALDLVGDDVGTPVVQLGDTAFFGPVLTRVPQGEEAGELFDAAMVLGGYPHFFELKRTRTEDPVANKVSVV</sequence>
<gene>
    <name evidence="1" type="ORF">MA47_09410</name>
</gene>
<dbReference type="Proteomes" id="UP000030145">
    <property type="component" value="Unassembled WGS sequence"/>
</dbReference>
<comment type="caution">
    <text evidence="1">The sequence shown here is derived from an EMBL/GenBank/DDBJ whole genome shotgun (WGS) entry which is preliminary data.</text>
</comment>
<name>A0A0A2DGF0_9CORY</name>
<evidence type="ECO:0000313" key="1">
    <source>
        <dbReference type="EMBL" id="KGM18263.1"/>
    </source>
</evidence>
<accession>A0A0A2DGF0</accession>
<dbReference type="Pfam" id="PF22234">
    <property type="entry name" value="Rv2466c-like"/>
    <property type="match status" value="1"/>
</dbReference>
<dbReference type="InterPro" id="IPR036249">
    <property type="entry name" value="Thioredoxin-like_sf"/>
</dbReference>
<dbReference type="EMBL" id="JRVJ01000019">
    <property type="protein sequence ID" value="KGM18263.1"/>
    <property type="molecule type" value="Genomic_DNA"/>
</dbReference>
<protein>
    <submittedName>
        <fullName evidence="1">DSBA oxidoreductase</fullName>
    </submittedName>
</protein>
<dbReference type="AlphaFoldDB" id="A0A0A2DGF0"/>
<dbReference type="SUPFAM" id="SSF52833">
    <property type="entry name" value="Thioredoxin-like"/>
    <property type="match status" value="1"/>
</dbReference>
<reference evidence="1 2" key="1">
    <citation type="submission" date="2014-10" db="EMBL/GenBank/DDBJ databases">
        <title>Whole Genome sequence of Corynebacterium auriscanis strain CIP 106629.</title>
        <authorList>
            <person name="Hassan S.S."/>
            <person name="Jamal S.B."/>
            <person name="Tiwari S."/>
            <person name="Oliveira L.D.C."/>
            <person name="Souza F."/>
            <person name="Mariano D.C."/>
            <person name="Almeida S."/>
            <person name="Dorella F."/>
            <person name="Pereira F."/>
            <person name="Carvalho A."/>
            <person name="Leal C.A."/>
            <person name="Soares S.D.C."/>
            <person name="Figueiredo H.C."/>
            <person name="Silva A."/>
            <person name="Azevedo V.A."/>
        </authorList>
    </citation>
    <scope>NUCLEOTIDE SEQUENCE [LARGE SCALE GENOMIC DNA]</scope>
    <source>
        <strain evidence="1 2">CIP 106629</strain>
    </source>
</reference>
<evidence type="ECO:0000313" key="2">
    <source>
        <dbReference type="Proteomes" id="UP000030145"/>
    </source>
</evidence>
<organism evidence="1 2">
    <name type="scientific">Corynebacterium auriscanis</name>
    <dbReference type="NCBI Taxonomy" id="99807"/>
    <lineage>
        <taxon>Bacteria</taxon>
        <taxon>Bacillati</taxon>
        <taxon>Actinomycetota</taxon>
        <taxon>Actinomycetes</taxon>
        <taxon>Mycobacteriales</taxon>
        <taxon>Corynebacteriaceae</taxon>
        <taxon>Corynebacterium</taxon>
    </lineage>
</organism>
<keyword evidence="2" id="KW-1185">Reference proteome</keyword>
<dbReference type="Gene3D" id="3.40.30.10">
    <property type="entry name" value="Glutaredoxin"/>
    <property type="match status" value="1"/>
</dbReference>